<comment type="caution">
    <text evidence="1">The sequence shown here is derived from an EMBL/GenBank/DDBJ whole genome shotgun (WGS) entry which is preliminary data.</text>
</comment>
<name>A0AAE3QRE7_9BACT</name>
<gene>
    <name evidence="1" type="ORF">QNI16_14870</name>
</gene>
<accession>A0AAE3QRE7</accession>
<protein>
    <submittedName>
        <fullName evidence="1">Uncharacterized protein</fullName>
    </submittedName>
</protein>
<evidence type="ECO:0000313" key="1">
    <source>
        <dbReference type="EMBL" id="MDJ1481781.1"/>
    </source>
</evidence>
<organism evidence="1 2">
    <name type="scientific">Xanthocytophaga flava</name>
    <dbReference type="NCBI Taxonomy" id="3048013"/>
    <lineage>
        <taxon>Bacteria</taxon>
        <taxon>Pseudomonadati</taxon>
        <taxon>Bacteroidota</taxon>
        <taxon>Cytophagia</taxon>
        <taxon>Cytophagales</taxon>
        <taxon>Rhodocytophagaceae</taxon>
        <taxon>Xanthocytophaga</taxon>
    </lineage>
</organism>
<dbReference type="EMBL" id="JASJOS010000006">
    <property type="protein sequence ID" value="MDJ1481781.1"/>
    <property type="molecule type" value="Genomic_DNA"/>
</dbReference>
<evidence type="ECO:0000313" key="2">
    <source>
        <dbReference type="Proteomes" id="UP001241110"/>
    </source>
</evidence>
<dbReference type="Proteomes" id="UP001241110">
    <property type="component" value="Unassembled WGS sequence"/>
</dbReference>
<dbReference type="RefSeq" id="WP_313980022.1">
    <property type="nucleotide sequence ID" value="NZ_JASJOS010000006.1"/>
</dbReference>
<reference evidence="1" key="1">
    <citation type="submission" date="2023-05" db="EMBL/GenBank/DDBJ databases">
        <authorList>
            <person name="Zhang X."/>
        </authorList>
    </citation>
    <scope>NUCLEOTIDE SEQUENCE</scope>
    <source>
        <strain evidence="1">YF14B1</strain>
    </source>
</reference>
<proteinExistence type="predicted"/>
<sequence>MNGLAFIIQNELYPLENLDKDIVCSEKVYNNDKVCASSFVSVQGDSNSNISDMVRIQFDWRDRPEVITEEDFLFIPETKTLFFRSGNQWAVFNLTNKMTVQHEHAFCHPWLERIGHFVLIEDELDAYLMTLDGQKINSVPIDPPWQRQDFPDRIEYMSPVYGKQTLLFPLM</sequence>
<dbReference type="AlphaFoldDB" id="A0AAE3QRE7"/>